<accession>A0AC61RED0</accession>
<comment type="caution">
    <text evidence="1">The sequence shown here is derived from an EMBL/GenBank/DDBJ whole genome shotgun (WGS) entry which is preliminary data.</text>
</comment>
<name>A0AC61RED0_9BACT</name>
<keyword evidence="2" id="KW-1185">Reference proteome</keyword>
<reference evidence="1" key="1">
    <citation type="submission" date="2019-04" db="EMBL/GenBank/DDBJ databases">
        <title>Microbes associate with the intestines of laboratory mice.</title>
        <authorList>
            <person name="Navarre W."/>
            <person name="Wong E."/>
            <person name="Huang K."/>
            <person name="Tropini C."/>
            <person name="Ng K."/>
            <person name="Yu B."/>
        </authorList>
    </citation>
    <scope>NUCLEOTIDE SEQUENCE</scope>
    <source>
        <strain evidence="1">NM04_E33</strain>
    </source>
</reference>
<proteinExistence type="predicted"/>
<evidence type="ECO:0000313" key="2">
    <source>
        <dbReference type="Proteomes" id="UP000306319"/>
    </source>
</evidence>
<protein>
    <submittedName>
        <fullName evidence="1">SDR family NAD(P)-dependent oxidoreductase</fullName>
    </submittedName>
</protein>
<gene>
    <name evidence="1" type="ORF">E5331_14715</name>
</gene>
<sequence length="249" mass="27488">MKAIVTGATGAIGMEIARALAEKGHDLILACRSEKRGDDVGRMIEMHYGIVPEIVSLDLSDPESVRRAAERIARCNPDILINNAGVMNPRFRIDDNGVEDTLNVNYHNTRLLSELLLPAINPGGCIVFTTSATRYWYPLQKLSENISSEEFGRLKTYALSKKLITRFAASLADDPSVKGRHIRVNCTDPGIVDTPMLSMGRWFDPLTDIFFRPFCLKPATAARTAIKAAESDLSGYIFLSPCGKLSNRK</sequence>
<evidence type="ECO:0000313" key="1">
    <source>
        <dbReference type="EMBL" id="TGY77434.1"/>
    </source>
</evidence>
<organism evidence="1 2">
    <name type="scientific">Lepagella muris</name>
    <dbReference type="NCBI Taxonomy" id="3032870"/>
    <lineage>
        <taxon>Bacteria</taxon>
        <taxon>Pseudomonadati</taxon>
        <taxon>Bacteroidota</taxon>
        <taxon>Bacteroidia</taxon>
        <taxon>Bacteroidales</taxon>
        <taxon>Muribaculaceae</taxon>
        <taxon>Lepagella</taxon>
    </lineage>
</organism>
<dbReference type="EMBL" id="SRYB01000025">
    <property type="protein sequence ID" value="TGY77434.1"/>
    <property type="molecule type" value="Genomic_DNA"/>
</dbReference>
<dbReference type="Proteomes" id="UP000306319">
    <property type="component" value="Unassembled WGS sequence"/>
</dbReference>